<name>A0ABT7ISS3_9BURK</name>
<comment type="caution">
    <text evidence="1">The sequence shown here is derived from an EMBL/GenBank/DDBJ whole genome shotgun (WGS) entry which is preliminary data.</text>
</comment>
<evidence type="ECO:0000313" key="3">
    <source>
        <dbReference type="Proteomes" id="UP001165481"/>
    </source>
</evidence>
<dbReference type="Proteomes" id="UP001165481">
    <property type="component" value="Unassembled WGS sequence"/>
</dbReference>
<dbReference type="RefSeq" id="WP_243377373.1">
    <property type="nucleotide sequence ID" value="NZ_JAKZJU020000001.1"/>
</dbReference>
<reference evidence="1" key="1">
    <citation type="submission" date="2023-03" db="EMBL/GenBank/DDBJ databases">
        <title>Mesosutterella sp. nov. isolated from porcine feces.</title>
        <authorList>
            <person name="Yu S."/>
        </authorList>
    </citation>
    <scope>NUCLEOTIDE SEQUENCE</scope>
    <source>
        <strain evidence="1">AGMB02718</strain>
    </source>
</reference>
<dbReference type="EMBL" id="JAKZJU020000003">
    <property type="protein sequence ID" value="MDL2060574.1"/>
    <property type="molecule type" value="Genomic_DNA"/>
</dbReference>
<keyword evidence="3" id="KW-1185">Reference proteome</keyword>
<evidence type="ECO:0000313" key="1">
    <source>
        <dbReference type="EMBL" id="MDL2060351.1"/>
    </source>
</evidence>
<dbReference type="EMBL" id="JAKZJU020000001">
    <property type="protein sequence ID" value="MDL2060351.1"/>
    <property type="molecule type" value="Genomic_DNA"/>
</dbReference>
<organism evidence="1 3">
    <name type="scientific">Mesosutterella faecium</name>
    <dbReference type="NCBI Taxonomy" id="2925194"/>
    <lineage>
        <taxon>Bacteria</taxon>
        <taxon>Pseudomonadati</taxon>
        <taxon>Pseudomonadota</taxon>
        <taxon>Betaproteobacteria</taxon>
        <taxon>Burkholderiales</taxon>
        <taxon>Sutterellaceae</taxon>
        <taxon>Mesosutterella</taxon>
    </lineage>
</organism>
<proteinExistence type="predicted"/>
<sequence>MEKNSRSFAIRFEGPALDDHTMDVAQLAPALLAVNDALVELNSAVNKDDAKVRLKVSADFKPGSFIINLTLDVGLLTQIQDFLLSPATTATCNAFTLIEAFIEILGLKKFLEGYKPDAVNWNEDKSKATIVFNNNTMIVNNYTYYGYKNIKCREACSRIADPLCQEGIDAISVATEQREFRLEKADLDSFQRPEESLEINSHVNEAALLIETASFKDGGKWKVSLGEKNSIFASIEDTEFLARIDEGKERFGKGDVLIVDLETKQMVEGGKLVIRYSILKVKQHKPGVEQLELL</sequence>
<evidence type="ECO:0000313" key="2">
    <source>
        <dbReference type="EMBL" id="MDL2060574.1"/>
    </source>
</evidence>
<gene>
    <name evidence="1" type="ORF">MUN46_010435</name>
    <name evidence="2" type="ORF">MUN46_011565</name>
</gene>
<accession>A0ABT7ISS3</accession>
<protein>
    <submittedName>
        <fullName evidence="1">Uncharacterized protein</fullName>
    </submittedName>
</protein>